<feature type="transmembrane region" description="Helical" evidence="15">
    <location>
        <begin position="469"/>
        <end position="489"/>
    </location>
</feature>
<feature type="transmembrane region" description="Helical" evidence="15">
    <location>
        <begin position="623"/>
        <end position="645"/>
    </location>
</feature>
<dbReference type="InterPro" id="IPR007484">
    <property type="entry name" value="Peptidase_M28"/>
</dbReference>
<feature type="domain" description="N-acetyltransferase" evidence="16">
    <location>
        <begin position="1052"/>
        <end position="1126"/>
    </location>
</feature>
<evidence type="ECO:0000256" key="15">
    <source>
        <dbReference type="SAM" id="Phobius"/>
    </source>
</evidence>
<keyword evidence="13" id="KW-0325">Glycoprotein</keyword>
<dbReference type="Gene3D" id="3.40.630.10">
    <property type="entry name" value="Zn peptidases"/>
    <property type="match status" value="1"/>
</dbReference>
<dbReference type="GO" id="GO:0009507">
    <property type="term" value="C:chloroplast"/>
    <property type="evidence" value="ECO:0007669"/>
    <property type="project" value="TreeGrafter"/>
</dbReference>
<keyword evidence="5 15" id="KW-0812">Transmembrane</keyword>
<keyword evidence="11" id="KW-0482">Metalloprotease</keyword>
<dbReference type="InterPro" id="IPR048024">
    <property type="entry name" value="Fxna-like_M28_dom"/>
</dbReference>
<keyword evidence="7" id="KW-0378">Hydrolase</keyword>
<sequence>MARNPIRAPGTVSSHKPSDVSAVDERPPTTDSVRRTKRSVYVILALFVLVINGCWAIHHYQFEAMPVPLTADQAGKRGFSEEEAMKHVEALAGLGPHPVGSDALDLALQYVLGVAETIKKTAHWEVDVQVDFFHVSSGANRLASGLFKGKTLVYSDLNHIVLRIVPKYASEAEENAILVSSHIDSVVSAEGAGDCSSCVAVMLELARGISHWAHGFKNAVIFLFNTGEEEGLNGAHSFVTQHPWSDSVRLAIDLEAMGIGGKSAIFQAGPHPWAIENFAMVAKYPSAQILAQDLYSSGAIKSGTDFQVYKELAGLSGLDFAYADNTAVYHTKNDKLKLLKPGSLQHLGENMLAFLVHSAAFSRIPNDKAIAGGQKAGQDTAVYFDILGTYMIVFRQRFANLLYNSVIMQSLMIWTTSLLMGGYSAAISLALSCLSVILMWICSLSLSVLVAFILPLISSTPAPFVSSPWLVFGLFAAPALLGALTGQYLGYQILHTYLMNVSSRRRGNLSQVVQADLAKLDAERWLFKSGLVQWFVLLLIGNYYKIGSSYLALVWLVSPAFAYGLLEATLSPARLPKPLKTITLLMGLSLPFLISAGMFIRLAGTIIGTVVRFDRNPGSTPEWLGNAILAIYIAVIICLTLVYLLSCVHFSGAKTSIILATCLLFGLSIAAVLSGIIPPFTEDTSRAVNVSIGQSLVSVVHVVDTTGTYGEKLEPSSYVSLFSTTPGKLTKEIEQIGEGFVCGRDKVLDFVTFSVKYGCWTEDNVRSGWSELDIPTLHVESDTKADDRNTQISIDTKSSIRWSLAINTEEIEDFKLKDSTEELIPLGGKSSVDGWHIIQFSGGKNAPKTFELSLYWANNSTKVIQQNDKRTDRHLLLKLRTDVDRLTPKAERVLEKLPSWPWRILSLILRLIVGMRCRASQVVEFFPTVLPKIVVREAKLEDSWEVAETHCSSFFPEYSFPLDFLLRIDRMLATATLSRFAVPNGCRRTCLVAVLGSSGDDTFLFGNEEIENGGRDGRSLDRGYVGGILTVDTMANFLPRKGPLRQRRTGIAYISNVAVQERFRQKGVAKRLVAKAEAQARSWGCRAIALHYDINNLAATKLYTGQGYRCIKVPEGAKWPRPKTAPDVQFQFMMKLLHTSTTLSIEKRHVH</sequence>
<evidence type="ECO:0000256" key="14">
    <source>
        <dbReference type="SAM" id="MobiDB-lite"/>
    </source>
</evidence>
<evidence type="ECO:0000256" key="6">
    <source>
        <dbReference type="ARBA" id="ARBA00022723"/>
    </source>
</evidence>
<keyword evidence="9" id="KW-0862">Zinc</keyword>
<dbReference type="SUPFAM" id="SSF55729">
    <property type="entry name" value="Acyl-CoA N-acyltransferases (Nat)"/>
    <property type="match status" value="1"/>
</dbReference>
<feature type="transmembrane region" description="Helical" evidence="15">
    <location>
        <begin position="582"/>
        <end position="603"/>
    </location>
</feature>
<dbReference type="GO" id="GO:0008237">
    <property type="term" value="F:metallopeptidase activity"/>
    <property type="evidence" value="ECO:0007669"/>
    <property type="project" value="UniProtKB-KW"/>
</dbReference>
<evidence type="ECO:0000256" key="5">
    <source>
        <dbReference type="ARBA" id="ARBA00022692"/>
    </source>
</evidence>
<evidence type="ECO:0000313" key="18">
    <source>
        <dbReference type="Proteomes" id="UP000823749"/>
    </source>
</evidence>
<evidence type="ECO:0000256" key="13">
    <source>
        <dbReference type="ARBA" id="ARBA00023180"/>
    </source>
</evidence>
<dbReference type="PANTHER" id="PTHR47443">
    <property type="entry name" value="ACYL-COA N-ACYLTRANSFERASES (NAT) SUPERFAMILY PROTEIN"/>
    <property type="match status" value="1"/>
</dbReference>
<evidence type="ECO:0000256" key="4">
    <source>
        <dbReference type="ARBA" id="ARBA00022670"/>
    </source>
</evidence>
<dbReference type="InterPro" id="IPR016181">
    <property type="entry name" value="Acyl_CoA_acyltransferase"/>
</dbReference>
<dbReference type="Gene3D" id="3.40.630.30">
    <property type="match status" value="1"/>
</dbReference>
<protein>
    <recommendedName>
        <fullName evidence="16">N-acetyltransferase domain-containing protein</fullName>
    </recommendedName>
</protein>
<feature type="transmembrane region" description="Helical" evidence="15">
    <location>
        <begin position="40"/>
        <end position="58"/>
    </location>
</feature>
<feature type="transmembrane region" description="Helical" evidence="15">
    <location>
        <begin position="401"/>
        <end position="421"/>
    </location>
</feature>
<keyword evidence="10 15" id="KW-1133">Transmembrane helix</keyword>
<accession>A0AAV6J0C6</accession>
<comment type="cofactor">
    <cofactor evidence="1">
        <name>Zn(2+)</name>
        <dbReference type="ChEBI" id="CHEBI:29105"/>
    </cofactor>
</comment>
<evidence type="ECO:0000256" key="2">
    <source>
        <dbReference type="ARBA" id="ARBA00004477"/>
    </source>
</evidence>
<dbReference type="Pfam" id="PF04389">
    <property type="entry name" value="Peptidase_M28"/>
    <property type="match status" value="1"/>
</dbReference>
<feature type="transmembrane region" description="Helical" evidence="15">
    <location>
        <begin position="433"/>
        <end position="457"/>
    </location>
</feature>
<evidence type="ECO:0000256" key="10">
    <source>
        <dbReference type="ARBA" id="ARBA00022989"/>
    </source>
</evidence>
<evidence type="ECO:0000256" key="3">
    <source>
        <dbReference type="ARBA" id="ARBA00010918"/>
    </source>
</evidence>
<dbReference type="CDD" id="cd03875">
    <property type="entry name" value="M28_Fxna_like"/>
    <property type="match status" value="1"/>
</dbReference>
<dbReference type="FunFam" id="3.40.630.10:FF:000008">
    <property type="entry name" value="Endoplasmic reticulum metallopeptidase 1"/>
    <property type="match status" value="1"/>
</dbReference>
<keyword evidence="12 15" id="KW-0472">Membrane</keyword>
<dbReference type="Proteomes" id="UP000823749">
    <property type="component" value="Chromosome 9"/>
</dbReference>
<comment type="similarity">
    <text evidence="3">Belongs to the peptidase M28 family.</text>
</comment>
<keyword evidence="8" id="KW-0256">Endoplasmic reticulum</keyword>
<dbReference type="Pfam" id="PF00583">
    <property type="entry name" value="Acetyltransf_1"/>
    <property type="match status" value="1"/>
</dbReference>
<feature type="transmembrane region" description="Helical" evidence="15">
    <location>
        <begin position="657"/>
        <end position="677"/>
    </location>
</feature>
<keyword evidence="18" id="KW-1185">Reference proteome</keyword>
<reference evidence="17" key="1">
    <citation type="submission" date="2020-08" db="EMBL/GenBank/DDBJ databases">
        <title>Plant Genome Project.</title>
        <authorList>
            <person name="Zhang R.-G."/>
        </authorList>
    </citation>
    <scope>NUCLEOTIDE SEQUENCE</scope>
    <source>
        <strain evidence="17">WSP0</strain>
        <tissue evidence="17">Leaf</tissue>
    </source>
</reference>
<evidence type="ECO:0000259" key="16">
    <source>
        <dbReference type="PROSITE" id="PS51186"/>
    </source>
</evidence>
<keyword evidence="4" id="KW-0645">Protease</keyword>
<dbReference type="GO" id="GO:0006508">
    <property type="term" value="P:proteolysis"/>
    <property type="evidence" value="ECO:0007669"/>
    <property type="project" value="UniProtKB-KW"/>
</dbReference>
<evidence type="ECO:0000256" key="11">
    <source>
        <dbReference type="ARBA" id="ARBA00023049"/>
    </source>
</evidence>
<dbReference type="EMBL" id="JACTNZ010000009">
    <property type="protein sequence ID" value="KAG5533207.1"/>
    <property type="molecule type" value="Genomic_DNA"/>
</dbReference>
<comment type="caution">
    <text evidence="17">The sequence shown here is derived from an EMBL/GenBank/DDBJ whole genome shotgun (WGS) entry which is preliminary data.</text>
</comment>
<evidence type="ECO:0000256" key="8">
    <source>
        <dbReference type="ARBA" id="ARBA00022824"/>
    </source>
</evidence>
<dbReference type="AlphaFoldDB" id="A0AAV6J0C6"/>
<dbReference type="GO" id="GO:0046872">
    <property type="term" value="F:metal ion binding"/>
    <property type="evidence" value="ECO:0007669"/>
    <property type="project" value="UniProtKB-KW"/>
</dbReference>
<name>A0AAV6J0C6_9ERIC</name>
<dbReference type="InterPro" id="IPR000182">
    <property type="entry name" value="GNAT_dom"/>
</dbReference>
<proteinExistence type="inferred from homology"/>
<dbReference type="SUPFAM" id="SSF53187">
    <property type="entry name" value="Zn-dependent exopeptidases"/>
    <property type="match status" value="1"/>
</dbReference>
<dbReference type="PANTHER" id="PTHR47443:SF3">
    <property type="entry name" value="GCN5-RELATED N-ACETYLTRANSFERASE 4, CHLOROPLASTIC"/>
    <property type="match status" value="1"/>
</dbReference>
<gene>
    <name evidence="17" type="ORF">RHGRI_027425</name>
</gene>
<keyword evidence="6" id="KW-0479">Metal-binding</keyword>
<evidence type="ECO:0000313" key="17">
    <source>
        <dbReference type="EMBL" id="KAG5533207.1"/>
    </source>
</evidence>
<dbReference type="GO" id="GO:0005789">
    <property type="term" value="C:endoplasmic reticulum membrane"/>
    <property type="evidence" value="ECO:0007669"/>
    <property type="project" value="UniProtKB-SubCell"/>
</dbReference>
<feature type="region of interest" description="Disordered" evidence="14">
    <location>
        <begin position="1"/>
        <end position="31"/>
    </location>
</feature>
<dbReference type="PROSITE" id="PS51186">
    <property type="entry name" value="GNAT"/>
    <property type="match status" value="1"/>
</dbReference>
<organism evidence="17 18">
    <name type="scientific">Rhododendron griersonianum</name>
    <dbReference type="NCBI Taxonomy" id="479676"/>
    <lineage>
        <taxon>Eukaryota</taxon>
        <taxon>Viridiplantae</taxon>
        <taxon>Streptophyta</taxon>
        <taxon>Embryophyta</taxon>
        <taxon>Tracheophyta</taxon>
        <taxon>Spermatophyta</taxon>
        <taxon>Magnoliopsida</taxon>
        <taxon>eudicotyledons</taxon>
        <taxon>Gunneridae</taxon>
        <taxon>Pentapetalae</taxon>
        <taxon>asterids</taxon>
        <taxon>Ericales</taxon>
        <taxon>Ericaceae</taxon>
        <taxon>Ericoideae</taxon>
        <taxon>Rhodoreae</taxon>
        <taxon>Rhododendron</taxon>
    </lineage>
</organism>
<dbReference type="GO" id="GO:0008080">
    <property type="term" value="F:N-acetyltransferase activity"/>
    <property type="evidence" value="ECO:0007669"/>
    <property type="project" value="TreeGrafter"/>
</dbReference>
<evidence type="ECO:0000256" key="12">
    <source>
        <dbReference type="ARBA" id="ARBA00023136"/>
    </source>
</evidence>
<dbReference type="CDD" id="cd04301">
    <property type="entry name" value="NAT_SF"/>
    <property type="match status" value="1"/>
</dbReference>
<evidence type="ECO:0000256" key="1">
    <source>
        <dbReference type="ARBA" id="ARBA00001947"/>
    </source>
</evidence>
<evidence type="ECO:0000256" key="7">
    <source>
        <dbReference type="ARBA" id="ARBA00022801"/>
    </source>
</evidence>
<evidence type="ECO:0000256" key="9">
    <source>
        <dbReference type="ARBA" id="ARBA00022833"/>
    </source>
</evidence>
<comment type="subcellular location">
    <subcellularLocation>
        <location evidence="2">Endoplasmic reticulum membrane</location>
        <topology evidence="2">Multi-pass membrane protein</topology>
    </subcellularLocation>
</comment>